<name>A0ABV0ZWK1_9TELE</name>
<dbReference type="PANTHER" id="PTHR32546:SF27">
    <property type="entry name" value="G PROTEIN-COUPLED RECEPTOR 158B"/>
    <property type="match status" value="1"/>
</dbReference>
<feature type="transmembrane region" description="Helical" evidence="12">
    <location>
        <begin position="64"/>
        <end position="86"/>
    </location>
</feature>
<evidence type="ECO:0000256" key="3">
    <source>
        <dbReference type="ARBA" id="ARBA00022475"/>
    </source>
</evidence>
<keyword evidence="4 12" id="KW-0812">Transmembrane</keyword>
<dbReference type="InterPro" id="IPR043458">
    <property type="entry name" value="GPR158/179"/>
</dbReference>
<evidence type="ECO:0000256" key="10">
    <source>
        <dbReference type="ARBA" id="ARBA00023224"/>
    </source>
</evidence>
<feature type="compositionally biased region" description="Polar residues" evidence="11">
    <location>
        <begin position="204"/>
        <end position="215"/>
    </location>
</feature>
<sequence length="719" mass="80261">MTVFVSAEFLFLLWGVYLCYAVRTIPSAFHEPRYIAVAIYNELLISAIFHIIRFSVAPGLHPDWMLMLFFAHIHLTVTVTLGLLLIPKFLTKGTQARDDIATEAYEEELDMGRSGSYLNSSITSAWSEHSLDPEDIREELKKLYAQLEVHKRKKMLANNPHLQKKRNSKKGLGRTLIKRITEIPETMHLHRQYSRDEGSEHGSNRGTLRRNQLEASYQGKPRDDSLKNKVTGLTKSLSFDHVCEQDAETVSQTGSVPGDKMTPVGSGGEGSLLGSLIGRRHTKKQLEPVGTLPRLEPAESTESVPLFWKSASAHNLTHEKKPIHLRTSIMQKSLSVITSAKEKMPGLSNKTQSVEDASKKGQKGLEERTLSEVDETPEHFPKMIISQSVEYSKTPMKMGIMKQQVSGSQPSICSETGRSLYDVSEACPWELDEAQTPSEAKTQKHVSIAPVEPAAGRRGSSSSGTAKVSRSQQRQKHGQSPSNKRRSKEKGGEREEGREVRKFRPPKSPLPLKPDVCPWEFDEQPVVGGDSYSISPDRIRRKKSVTPTDGKPKGLHSDHSKSTGSLLQPPTLMVEICPWDYGGPLSPKQEKTCSSPTTHKKRKGSSSSNHKSEKDQAREKSRERRGSSSKPPSERRRVSQSSEGGVPVSERRRSSTRDAEVFSRDTESFQTHLAQTKKSPEKKKEKSLRSSYKPAVLSSTKMVDVCPWDVPEKDSGERA</sequence>
<evidence type="ECO:0000256" key="5">
    <source>
        <dbReference type="ARBA" id="ARBA00022989"/>
    </source>
</evidence>
<organism evidence="14 15">
    <name type="scientific">Ameca splendens</name>
    <dbReference type="NCBI Taxonomy" id="208324"/>
    <lineage>
        <taxon>Eukaryota</taxon>
        <taxon>Metazoa</taxon>
        <taxon>Chordata</taxon>
        <taxon>Craniata</taxon>
        <taxon>Vertebrata</taxon>
        <taxon>Euteleostomi</taxon>
        <taxon>Actinopterygii</taxon>
        <taxon>Neopterygii</taxon>
        <taxon>Teleostei</taxon>
        <taxon>Neoteleostei</taxon>
        <taxon>Acanthomorphata</taxon>
        <taxon>Ovalentaria</taxon>
        <taxon>Atherinomorphae</taxon>
        <taxon>Cyprinodontiformes</taxon>
        <taxon>Goodeidae</taxon>
        <taxon>Ameca</taxon>
    </lineage>
</organism>
<feature type="transmembrane region" description="Helical" evidence="12">
    <location>
        <begin position="6"/>
        <end position="22"/>
    </location>
</feature>
<keyword evidence="6" id="KW-0297">G-protein coupled receptor</keyword>
<evidence type="ECO:0000256" key="7">
    <source>
        <dbReference type="ARBA" id="ARBA00023136"/>
    </source>
</evidence>
<evidence type="ECO:0000256" key="2">
    <source>
        <dbReference type="ARBA" id="ARBA00007242"/>
    </source>
</evidence>
<feature type="compositionally biased region" description="Basic and acidic residues" evidence="11">
    <location>
        <begin position="356"/>
        <end position="373"/>
    </location>
</feature>
<gene>
    <name evidence="14" type="ORF">AMECASPLE_011118</name>
</gene>
<dbReference type="Proteomes" id="UP001469553">
    <property type="component" value="Unassembled WGS sequence"/>
</dbReference>
<keyword evidence="3" id="KW-1003">Cell membrane</keyword>
<evidence type="ECO:0000256" key="9">
    <source>
        <dbReference type="ARBA" id="ARBA00023180"/>
    </source>
</evidence>
<evidence type="ECO:0000256" key="1">
    <source>
        <dbReference type="ARBA" id="ARBA00004651"/>
    </source>
</evidence>
<dbReference type="InterPro" id="IPR017978">
    <property type="entry name" value="GPCR_3_C"/>
</dbReference>
<keyword evidence="7 12" id="KW-0472">Membrane</keyword>
<keyword evidence="10" id="KW-0807">Transducer</keyword>
<evidence type="ECO:0000256" key="8">
    <source>
        <dbReference type="ARBA" id="ARBA00023170"/>
    </source>
</evidence>
<dbReference type="EMBL" id="JAHRIP010075898">
    <property type="protein sequence ID" value="MEQ2310634.1"/>
    <property type="molecule type" value="Genomic_DNA"/>
</dbReference>
<proteinExistence type="inferred from homology"/>
<comment type="similarity">
    <text evidence="2">Belongs to the G-protein coupled receptor 3 family.</text>
</comment>
<dbReference type="PANTHER" id="PTHR32546">
    <property type="entry name" value="G-PROTEIN COUPLED RECEPTOR 158-RELATED"/>
    <property type="match status" value="1"/>
</dbReference>
<keyword evidence="15" id="KW-1185">Reference proteome</keyword>
<feature type="region of interest" description="Disordered" evidence="11">
    <location>
        <begin position="343"/>
        <end position="373"/>
    </location>
</feature>
<evidence type="ECO:0000313" key="14">
    <source>
        <dbReference type="EMBL" id="MEQ2310634.1"/>
    </source>
</evidence>
<evidence type="ECO:0000256" key="12">
    <source>
        <dbReference type="SAM" id="Phobius"/>
    </source>
</evidence>
<feature type="compositionally biased region" description="Basic and acidic residues" evidence="11">
    <location>
        <begin position="550"/>
        <end position="561"/>
    </location>
</feature>
<feature type="compositionally biased region" description="Basic and acidic residues" evidence="11">
    <location>
        <begin position="610"/>
        <end position="637"/>
    </location>
</feature>
<feature type="region of interest" description="Disordered" evidence="11">
    <location>
        <begin position="248"/>
        <end position="267"/>
    </location>
</feature>
<feature type="compositionally biased region" description="Basic and acidic residues" evidence="11">
    <location>
        <begin position="489"/>
        <end position="502"/>
    </location>
</feature>
<reference evidence="14 15" key="1">
    <citation type="submission" date="2021-06" db="EMBL/GenBank/DDBJ databases">
        <authorList>
            <person name="Palmer J.M."/>
        </authorList>
    </citation>
    <scope>NUCLEOTIDE SEQUENCE [LARGE SCALE GENOMIC DNA]</scope>
    <source>
        <strain evidence="14 15">AS_MEX2019</strain>
        <tissue evidence="14">Muscle</tissue>
    </source>
</reference>
<feature type="compositionally biased region" description="Basic residues" evidence="11">
    <location>
        <begin position="473"/>
        <end position="488"/>
    </location>
</feature>
<dbReference type="PROSITE" id="PS50259">
    <property type="entry name" value="G_PROTEIN_RECEP_F3_4"/>
    <property type="match status" value="1"/>
</dbReference>
<evidence type="ECO:0000313" key="15">
    <source>
        <dbReference type="Proteomes" id="UP001469553"/>
    </source>
</evidence>
<comment type="caution">
    <text evidence="14">The sequence shown here is derived from an EMBL/GenBank/DDBJ whole genome shotgun (WGS) entry which is preliminary data.</text>
</comment>
<keyword evidence="9" id="KW-0325">Glycoprotein</keyword>
<feature type="transmembrane region" description="Helical" evidence="12">
    <location>
        <begin position="34"/>
        <end position="52"/>
    </location>
</feature>
<evidence type="ECO:0000256" key="4">
    <source>
        <dbReference type="ARBA" id="ARBA00022692"/>
    </source>
</evidence>
<keyword evidence="5 12" id="KW-1133">Transmembrane helix</keyword>
<protein>
    <recommendedName>
        <fullName evidence="13">G-protein coupled receptors family 3 profile domain-containing protein</fullName>
    </recommendedName>
</protein>
<feature type="compositionally biased region" description="Basic and acidic residues" evidence="11">
    <location>
        <begin position="649"/>
        <end position="667"/>
    </location>
</feature>
<feature type="compositionally biased region" description="Basic and acidic residues" evidence="11">
    <location>
        <begin position="678"/>
        <end position="688"/>
    </location>
</feature>
<evidence type="ECO:0000259" key="13">
    <source>
        <dbReference type="PROSITE" id="PS50259"/>
    </source>
</evidence>
<evidence type="ECO:0000256" key="11">
    <source>
        <dbReference type="SAM" id="MobiDB-lite"/>
    </source>
</evidence>
<evidence type="ECO:0000256" key="6">
    <source>
        <dbReference type="ARBA" id="ARBA00023040"/>
    </source>
</evidence>
<feature type="region of interest" description="Disordered" evidence="11">
    <location>
        <begin position="187"/>
        <end position="228"/>
    </location>
</feature>
<comment type="subcellular location">
    <subcellularLocation>
        <location evidence="1">Cell membrane</location>
        <topology evidence="1">Multi-pass membrane protein</topology>
    </subcellularLocation>
</comment>
<feature type="domain" description="G-protein coupled receptors family 3 profile" evidence="13">
    <location>
        <begin position="1"/>
        <end position="88"/>
    </location>
</feature>
<feature type="compositionally biased region" description="Basic and acidic residues" evidence="11">
    <location>
        <begin position="187"/>
        <end position="203"/>
    </location>
</feature>
<accession>A0ABV0ZWK1</accession>
<dbReference type="Pfam" id="PF00003">
    <property type="entry name" value="7tm_3"/>
    <property type="match status" value="1"/>
</dbReference>
<keyword evidence="8" id="KW-0675">Receptor</keyword>
<feature type="region of interest" description="Disordered" evidence="11">
    <location>
        <begin position="434"/>
        <end position="694"/>
    </location>
</feature>